<reference evidence="1" key="1">
    <citation type="submission" date="2021-09" db="EMBL/GenBank/DDBJ databases">
        <authorList>
            <consortium name="AG Swart"/>
            <person name="Singh M."/>
            <person name="Singh A."/>
            <person name="Seah K."/>
            <person name="Emmerich C."/>
        </authorList>
    </citation>
    <scope>NUCLEOTIDE SEQUENCE</scope>
    <source>
        <strain evidence="1">ATCC30299</strain>
    </source>
</reference>
<gene>
    <name evidence="1" type="ORF">BSTOLATCC_MIC2621</name>
</gene>
<dbReference type="EMBL" id="CAJZBQ010000003">
    <property type="protein sequence ID" value="CAG9310907.1"/>
    <property type="molecule type" value="Genomic_DNA"/>
</dbReference>
<organism evidence="1 2">
    <name type="scientific">Blepharisma stoltei</name>
    <dbReference type="NCBI Taxonomy" id="1481888"/>
    <lineage>
        <taxon>Eukaryota</taxon>
        <taxon>Sar</taxon>
        <taxon>Alveolata</taxon>
        <taxon>Ciliophora</taxon>
        <taxon>Postciliodesmatophora</taxon>
        <taxon>Heterotrichea</taxon>
        <taxon>Heterotrichida</taxon>
        <taxon>Blepharismidae</taxon>
        <taxon>Blepharisma</taxon>
    </lineage>
</organism>
<comment type="caution">
    <text evidence="1">The sequence shown here is derived from an EMBL/GenBank/DDBJ whole genome shotgun (WGS) entry which is preliminary data.</text>
</comment>
<proteinExistence type="predicted"/>
<sequence length="130" mass="15229">METQVLSQLSASNESLEKSIKEFQAIEKYYSSQNESLEKITLNLEDHKSIMNQIKAINFLESTQLATENLLIYKDSIKNLENTCSNNMKFLEDERINKESTLNKIREDIEMKRIELKNSYKSGIKKIFKQ</sequence>
<dbReference type="Proteomes" id="UP001162131">
    <property type="component" value="Unassembled WGS sequence"/>
</dbReference>
<evidence type="ECO:0000313" key="2">
    <source>
        <dbReference type="Proteomes" id="UP001162131"/>
    </source>
</evidence>
<evidence type="ECO:0000313" key="1">
    <source>
        <dbReference type="EMBL" id="CAG9310907.1"/>
    </source>
</evidence>
<keyword evidence="2" id="KW-1185">Reference proteome</keyword>
<dbReference type="AlphaFoldDB" id="A0AAU9I9J6"/>
<protein>
    <submittedName>
        <fullName evidence="1">Uncharacterized protein</fullName>
    </submittedName>
</protein>
<accession>A0AAU9I9J6</accession>
<name>A0AAU9I9J6_9CILI</name>